<organism evidence="2 3">
    <name type="scientific">Lithospermum erythrorhizon</name>
    <name type="common">Purple gromwell</name>
    <name type="synonym">Lithospermum officinale var. erythrorhizon</name>
    <dbReference type="NCBI Taxonomy" id="34254"/>
    <lineage>
        <taxon>Eukaryota</taxon>
        <taxon>Viridiplantae</taxon>
        <taxon>Streptophyta</taxon>
        <taxon>Embryophyta</taxon>
        <taxon>Tracheophyta</taxon>
        <taxon>Spermatophyta</taxon>
        <taxon>Magnoliopsida</taxon>
        <taxon>eudicotyledons</taxon>
        <taxon>Gunneridae</taxon>
        <taxon>Pentapetalae</taxon>
        <taxon>asterids</taxon>
        <taxon>lamiids</taxon>
        <taxon>Boraginales</taxon>
        <taxon>Boraginaceae</taxon>
        <taxon>Boraginoideae</taxon>
        <taxon>Lithospermeae</taxon>
        <taxon>Lithospermum</taxon>
    </lineage>
</organism>
<name>A0AAV3R597_LITER</name>
<feature type="domain" description="DUF3615" evidence="1">
    <location>
        <begin position="12"/>
        <end position="70"/>
    </location>
</feature>
<dbReference type="Pfam" id="PF12274">
    <property type="entry name" value="DUF3615"/>
    <property type="match status" value="1"/>
</dbReference>
<comment type="caution">
    <text evidence="2">The sequence shown here is derived from an EMBL/GenBank/DDBJ whole genome shotgun (WGS) entry which is preliminary data.</text>
</comment>
<sequence>MYLLWLDSYAFADSSASWIHCCFNAKDDSSINNFFAELQYFYPSGPSVTTCKILIQGETQVGCGYCKSVTNPIVGYCGGFLGNINHASYAMSDDHEEDSPATTIGYPVTTNPFVPDFPTFNPGTKFGLVNDDSTYWSPFSGTWIHICFNAIDSSVVKLFFAEIKYDKFSEPAVTICKILEGKKGPHEP</sequence>
<gene>
    <name evidence="2" type="ORF">LIER_25236</name>
</gene>
<evidence type="ECO:0000313" key="2">
    <source>
        <dbReference type="EMBL" id="GAA0171128.1"/>
    </source>
</evidence>
<protein>
    <recommendedName>
        <fullName evidence="1">DUF3615 domain-containing protein</fullName>
    </recommendedName>
</protein>
<dbReference type="EMBL" id="BAABME010007540">
    <property type="protein sequence ID" value="GAA0171128.1"/>
    <property type="molecule type" value="Genomic_DNA"/>
</dbReference>
<dbReference type="PANTHER" id="PTHR34710">
    <property type="entry name" value="OS03G0834100 PROTEIN"/>
    <property type="match status" value="1"/>
</dbReference>
<keyword evidence="3" id="KW-1185">Reference proteome</keyword>
<dbReference type="AlphaFoldDB" id="A0AAV3R597"/>
<dbReference type="PANTHER" id="PTHR34710:SF20">
    <property type="entry name" value="OS10G0550200 PROTEIN"/>
    <property type="match status" value="1"/>
</dbReference>
<reference evidence="2 3" key="1">
    <citation type="submission" date="2024-01" db="EMBL/GenBank/DDBJ databases">
        <title>The complete chloroplast genome sequence of Lithospermum erythrorhizon: insights into the phylogenetic relationship among Boraginaceae species and the maternal lineages of purple gromwells.</title>
        <authorList>
            <person name="Okada T."/>
            <person name="Watanabe K."/>
        </authorList>
    </citation>
    <scope>NUCLEOTIDE SEQUENCE [LARGE SCALE GENOMIC DNA]</scope>
</reference>
<evidence type="ECO:0000259" key="1">
    <source>
        <dbReference type="Pfam" id="PF12274"/>
    </source>
</evidence>
<proteinExistence type="predicted"/>
<evidence type="ECO:0000313" key="3">
    <source>
        <dbReference type="Proteomes" id="UP001454036"/>
    </source>
</evidence>
<accession>A0AAV3R597</accession>
<dbReference type="InterPro" id="IPR022059">
    <property type="entry name" value="DUF3615"/>
</dbReference>
<dbReference type="Proteomes" id="UP001454036">
    <property type="component" value="Unassembled WGS sequence"/>
</dbReference>